<protein>
    <submittedName>
        <fullName evidence="1">Uncharacterized protein</fullName>
    </submittedName>
</protein>
<evidence type="ECO:0000313" key="2">
    <source>
        <dbReference type="Proteomes" id="UP000824120"/>
    </source>
</evidence>
<organism evidence="1 2">
    <name type="scientific">Solanum commersonii</name>
    <name type="common">Commerson's wild potato</name>
    <name type="synonym">Commerson's nightshade</name>
    <dbReference type="NCBI Taxonomy" id="4109"/>
    <lineage>
        <taxon>Eukaryota</taxon>
        <taxon>Viridiplantae</taxon>
        <taxon>Streptophyta</taxon>
        <taxon>Embryophyta</taxon>
        <taxon>Tracheophyta</taxon>
        <taxon>Spermatophyta</taxon>
        <taxon>Magnoliopsida</taxon>
        <taxon>eudicotyledons</taxon>
        <taxon>Gunneridae</taxon>
        <taxon>Pentapetalae</taxon>
        <taxon>asterids</taxon>
        <taxon>lamiids</taxon>
        <taxon>Solanales</taxon>
        <taxon>Solanaceae</taxon>
        <taxon>Solanoideae</taxon>
        <taxon>Solaneae</taxon>
        <taxon>Solanum</taxon>
    </lineage>
</organism>
<evidence type="ECO:0000313" key="1">
    <source>
        <dbReference type="EMBL" id="KAG5605205.1"/>
    </source>
</evidence>
<dbReference type="AlphaFoldDB" id="A0A9J5YZ93"/>
<dbReference type="PANTHER" id="PTHR46238">
    <property type="entry name" value="REVERSE TRANSCRIPTASE DOMAIN-CONTAINING PROTEIN"/>
    <property type="match status" value="1"/>
</dbReference>
<dbReference type="EMBL" id="JACXVP010000005">
    <property type="protein sequence ID" value="KAG5605205.1"/>
    <property type="molecule type" value="Genomic_DNA"/>
</dbReference>
<dbReference type="PANTHER" id="PTHR46238:SF8">
    <property type="entry name" value="ENDONUCLEASE_EXONUCLEASE_PHOSPHATASE DOMAIN-CONTAINING PROTEIN"/>
    <property type="match status" value="1"/>
</dbReference>
<name>A0A9J5YZ93_SOLCO</name>
<proteinExistence type="predicted"/>
<reference evidence="1 2" key="1">
    <citation type="submission" date="2020-09" db="EMBL/GenBank/DDBJ databases">
        <title>De no assembly of potato wild relative species, Solanum commersonii.</title>
        <authorList>
            <person name="Cho K."/>
        </authorList>
    </citation>
    <scope>NUCLEOTIDE SEQUENCE [LARGE SCALE GENOMIC DNA]</scope>
    <source>
        <strain evidence="1">LZ3.2</strain>
        <tissue evidence="1">Leaf</tissue>
    </source>
</reference>
<accession>A0A9J5YZ93</accession>
<dbReference type="Proteomes" id="UP000824120">
    <property type="component" value="Chromosome 5"/>
</dbReference>
<gene>
    <name evidence="1" type="ORF">H5410_026697</name>
</gene>
<comment type="caution">
    <text evidence="1">The sequence shown here is derived from an EMBL/GenBank/DDBJ whole genome shotgun (WGS) entry which is preliminary data.</text>
</comment>
<sequence length="391" mass="45113">METTVNKRVGIDADITHRIGATWIKWRFAFGVLCDKKVPLKLKGGSDICDGQVEGSKTEMIWICEEEMCRCTSRRCERLVIKGWWRDRGRPMMHLQVTDDMTLDRNVWRTRIRVEGFLKKIYRAKNNCKQHDASMLGNLKSQTSSMIFSIPYKSSVKRCKCNCKGKHSARSEEFGRRSNDRKFLILVLMIKLEKYHDCAQQLNTFYYNCGVRANLRTPRLIPWYNCHLPPQESSLDLAKSKILMWISSRQQALFNYDIGMMSIAFKVPRDLTSRGEMKFQSSLDLVFQMDKISNAEINIRLLELPVKLWINTMLSKGSSKKKKKKQQKTETHILCGRHQFVSQSTQTGNGLHNIKFTLEEGRVILALGTAVSNTITLDSKVGIFTTTLVDH</sequence>
<dbReference type="OrthoDB" id="768353at2759"/>
<keyword evidence="2" id="KW-1185">Reference proteome</keyword>